<name>A0ABY6P7J9_9ACTN</name>
<evidence type="ECO:0000313" key="2">
    <source>
        <dbReference type="EMBL" id="UZJ29773.1"/>
    </source>
</evidence>
<feature type="compositionally biased region" description="Gly residues" evidence="1">
    <location>
        <begin position="100"/>
        <end position="109"/>
    </location>
</feature>
<accession>A0ABY6P7J9</accession>
<evidence type="ECO:0000313" key="3">
    <source>
        <dbReference type="Proteomes" id="UP001164959"/>
    </source>
</evidence>
<proteinExistence type="predicted"/>
<keyword evidence="3" id="KW-1185">Reference proteome</keyword>
<feature type="region of interest" description="Disordered" evidence="1">
    <location>
        <begin position="1"/>
        <end position="22"/>
    </location>
</feature>
<evidence type="ECO:0000256" key="1">
    <source>
        <dbReference type="SAM" id="MobiDB-lite"/>
    </source>
</evidence>
<protein>
    <submittedName>
        <fullName evidence="2">Uncharacterized protein</fullName>
    </submittedName>
</protein>
<dbReference type="EMBL" id="CP110636">
    <property type="protein sequence ID" value="UZJ29773.1"/>
    <property type="molecule type" value="Genomic_DNA"/>
</dbReference>
<feature type="compositionally biased region" description="Pro residues" evidence="1">
    <location>
        <begin position="1"/>
        <end position="14"/>
    </location>
</feature>
<sequence>MKTPISSPPKPSPPRWIGTAPSVNAIGSVTGAQIRSYGRTHTAAPTPTSRKNTPYGVCAPPSSSWSRPAKANSASVASSQQPRPVSFAAGIRRRRFSGAAGSGRCGRAR</sequence>
<dbReference type="Proteomes" id="UP001164959">
    <property type="component" value="Chromosome"/>
</dbReference>
<reference evidence="2" key="1">
    <citation type="submission" date="2022-11" db="EMBL/GenBank/DDBJ databases">
        <title>Identification and genomic analyses of a novel endophytic actinobacterium Streptomyces endophytica sp. nov. with potential for biocontrol of Yam anthracnose.</title>
        <authorList>
            <person name="Huang X."/>
        </authorList>
    </citation>
    <scope>NUCLEOTIDE SEQUENCE</scope>
    <source>
        <strain evidence="2">HNM0140</strain>
    </source>
</reference>
<feature type="compositionally biased region" description="Polar residues" evidence="1">
    <location>
        <begin position="61"/>
        <end position="83"/>
    </location>
</feature>
<gene>
    <name evidence="2" type="ORF">OJ254_04055</name>
</gene>
<organism evidence="2 3">
    <name type="scientific">Streptomyces endophytica</name>
    <dbReference type="NCBI Taxonomy" id="2991496"/>
    <lineage>
        <taxon>Bacteria</taxon>
        <taxon>Bacillati</taxon>
        <taxon>Actinomycetota</taxon>
        <taxon>Actinomycetes</taxon>
        <taxon>Kitasatosporales</taxon>
        <taxon>Streptomycetaceae</taxon>
        <taxon>Streptomyces</taxon>
    </lineage>
</organism>
<feature type="region of interest" description="Disordered" evidence="1">
    <location>
        <begin position="35"/>
        <end position="109"/>
    </location>
</feature>
<feature type="compositionally biased region" description="Polar residues" evidence="1">
    <location>
        <begin position="43"/>
        <end position="52"/>
    </location>
</feature>